<reference evidence="3 4" key="1">
    <citation type="submission" date="2023-01" db="EMBL/GenBank/DDBJ databases">
        <authorList>
            <person name="Kreplak J."/>
        </authorList>
    </citation>
    <scope>NUCLEOTIDE SEQUENCE [LARGE SCALE GENOMIC DNA]</scope>
</reference>
<dbReference type="PANTHER" id="PTHR33159:SF97">
    <property type="entry name" value="RPM1-INTERACTING PROTEIN 4 (RIN4) FAMILY PROTEIN"/>
    <property type="match status" value="1"/>
</dbReference>
<feature type="compositionally biased region" description="Low complexity" evidence="1">
    <location>
        <begin position="127"/>
        <end position="141"/>
    </location>
</feature>
<feature type="compositionally biased region" description="Polar residues" evidence="1">
    <location>
        <begin position="59"/>
        <end position="72"/>
    </location>
</feature>
<feature type="domain" description="RIN4 pathogenic type III effector avirulence factor Avr cleavage site" evidence="2">
    <location>
        <begin position="159"/>
        <end position="192"/>
    </location>
</feature>
<dbReference type="InterPro" id="IPR008700">
    <property type="entry name" value="TypeIII_avirulence_cleave"/>
</dbReference>
<name>A0AAV0YZV1_VICFA</name>
<dbReference type="InterPro" id="IPR040387">
    <property type="entry name" value="RIN4/NOI4"/>
</dbReference>
<dbReference type="AlphaFoldDB" id="A0AAV0YZV1"/>
<feature type="region of interest" description="Disordered" evidence="1">
    <location>
        <begin position="115"/>
        <end position="172"/>
    </location>
</feature>
<proteinExistence type="predicted"/>
<gene>
    <name evidence="3" type="ORF">VFH_I447920</name>
</gene>
<dbReference type="EMBL" id="OX451736">
    <property type="protein sequence ID" value="CAI8590583.1"/>
    <property type="molecule type" value="Genomic_DNA"/>
</dbReference>
<sequence>MANAHVPKFGNWEADNIPYSACFESARREKAGFMTNPNDPMENLKAFNKNVNADEAKSSHTYSHKANSSSMGKGSHEVLKNNSIRHSHGRSRGSKGSFASEFDSKNLCIDHSAISKGSQSVHKRSVSKGVSSNIGSFSSSNHSRHRNGRDSFNNHRDDRATTVPEFGNWDVTDPKSGEGYTVMFNKIKEERQVISSQRIPPQNNGSNTKNQYDGSSFSLSKYCCCLFTSESK</sequence>
<feature type="region of interest" description="Disordered" evidence="1">
    <location>
        <begin position="55"/>
        <end position="76"/>
    </location>
</feature>
<evidence type="ECO:0000256" key="1">
    <source>
        <dbReference type="SAM" id="MobiDB-lite"/>
    </source>
</evidence>
<keyword evidence="4" id="KW-1185">Reference proteome</keyword>
<feature type="region of interest" description="Disordered" evidence="1">
    <location>
        <begin position="195"/>
        <end position="215"/>
    </location>
</feature>
<organism evidence="3 4">
    <name type="scientific">Vicia faba</name>
    <name type="common">Broad bean</name>
    <name type="synonym">Faba vulgaris</name>
    <dbReference type="NCBI Taxonomy" id="3906"/>
    <lineage>
        <taxon>Eukaryota</taxon>
        <taxon>Viridiplantae</taxon>
        <taxon>Streptophyta</taxon>
        <taxon>Embryophyta</taxon>
        <taxon>Tracheophyta</taxon>
        <taxon>Spermatophyta</taxon>
        <taxon>Magnoliopsida</taxon>
        <taxon>eudicotyledons</taxon>
        <taxon>Gunneridae</taxon>
        <taxon>Pentapetalae</taxon>
        <taxon>rosids</taxon>
        <taxon>fabids</taxon>
        <taxon>Fabales</taxon>
        <taxon>Fabaceae</taxon>
        <taxon>Papilionoideae</taxon>
        <taxon>50 kb inversion clade</taxon>
        <taxon>NPAAA clade</taxon>
        <taxon>Hologalegina</taxon>
        <taxon>IRL clade</taxon>
        <taxon>Fabeae</taxon>
        <taxon>Vicia</taxon>
    </lineage>
</organism>
<dbReference type="Proteomes" id="UP001157006">
    <property type="component" value="Chromosome 1L"/>
</dbReference>
<dbReference type="PANTHER" id="PTHR33159">
    <property type="entry name" value="RPM1-INTERACTING PROTEIN 4 (RIN4) FAMILY PROTEIN"/>
    <property type="match status" value="1"/>
</dbReference>
<evidence type="ECO:0000313" key="3">
    <source>
        <dbReference type="EMBL" id="CAI8590583.1"/>
    </source>
</evidence>
<dbReference type="Pfam" id="PF05627">
    <property type="entry name" value="AvrRpt-cleavage"/>
    <property type="match status" value="2"/>
</dbReference>
<dbReference type="GO" id="GO:0005886">
    <property type="term" value="C:plasma membrane"/>
    <property type="evidence" value="ECO:0007669"/>
    <property type="project" value="TreeGrafter"/>
</dbReference>
<protein>
    <recommendedName>
        <fullName evidence="2">RIN4 pathogenic type III effector avirulence factor Avr cleavage site domain-containing protein</fullName>
    </recommendedName>
</protein>
<evidence type="ECO:0000313" key="4">
    <source>
        <dbReference type="Proteomes" id="UP001157006"/>
    </source>
</evidence>
<feature type="compositionally biased region" description="Basic and acidic residues" evidence="1">
    <location>
        <begin position="148"/>
        <end position="160"/>
    </location>
</feature>
<evidence type="ECO:0000259" key="2">
    <source>
        <dbReference type="Pfam" id="PF05627"/>
    </source>
</evidence>
<accession>A0AAV0YZV1</accession>
<feature type="domain" description="RIN4 pathogenic type III effector avirulence factor Avr cleavage site" evidence="2">
    <location>
        <begin position="3"/>
        <end position="30"/>
    </location>
</feature>